<dbReference type="InterPro" id="IPR009351">
    <property type="entry name" value="AlkZ-like"/>
</dbReference>
<evidence type="ECO:0000313" key="2">
    <source>
        <dbReference type="Proteomes" id="UP000602284"/>
    </source>
</evidence>
<dbReference type="Proteomes" id="UP000602284">
    <property type="component" value="Unassembled WGS sequence"/>
</dbReference>
<dbReference type="PANTHER" id="PTHR30528:SF0">
    <property type="entry name" value="CYTOPLASMIC PROTEIN"/>
    <property type="match status" value="1"/>
</dbReference>
<protein>
    <submittedName>
        <fullName evidence="1">YcaQ family DNA glycosylase</fullName>
    </submittedName>
</protein>
<proteinExistence type="predicted"/>
<sequence length="360" mass="42527">MKLEREAIIRLNLWKQGLYHMPTANTKDEAMAILRRLGLVQLDTMSVVTRSQHLVFWSRMQEFREEWLLEWYEQGEIFELYLHALSILPEEERTYFQSWMDASRGKLDMTELHHVLLQTLQERGTVHGKHVNDLVGGTTAKLATWEMSPVRRAFDQLWRAGHVAITRNEKFQKVYQLQHPVKSVSADETHIRYTRLALQAMGAATLKDIADYFRFKPNVVQKALQHLPDVRELDDGTYILEEDLELLHSQALTEEPPTHATLLSPFDNLIWYRPRVKALFDLDFRLESYFPEDKRQFGYFALPILMQGRIVGTIDLKAERKSKTLQIQRLIWREDPRQSELDELLDRLHKYLFLDAKIRT</sequence>
<dbReference type="EMBL" id="JAEQNB010000005">
    <property type="protein sequence ID" value="MBL0388328.1"/>
    <property type="molecule type" value="Genomic_DNA"/>
</dbReference>
<dbReference type="PANTHER" id="PTHR30528">
    <property type="entry name" value="CYTOPLASMIC PROTEIN"/>
    <property type="match status" value="1"/>
</dbReference>
<dbReference type="RefSeq" id="WP_201637139.1">
    <property type="nucleotide sequence ID" value="NZ_JAEQNB010000005.1"/>
</dbReference>
<accession>A0ABS1JDF7</accession>
<evidence type="ECO:0000313" key="1">
    <source>
        <dbReference type="EMBL" id="MBL0388328.1"/>
    </source>
</evidence>
<dbReference type="Pfam" id="PF06224">
    <property type="entry name" value="AlkZ-like"/>
    <property type="match status" value="1"/>
</dbReference>
<organism evidence="1 2">
    <name type="scientific">Tumebacillus amylolyticus</name>
    <dbReference type="NCBI Taxonomy" id="2801339"/>
    <lineage>
        <taxon>Bacteria</taxon>
        <taxon>Bacillati</taxon>
        <taxon>Bacillota</taxon>
        <taxon>Bacilli</taxon>
        <taxon>Bacillales</taxon>
        <taxon>Alicyclobacillaceae</taxon>
        <taxon>Tumebacillus</taxon>
    </lineage>
</organism>
<name>A0ABS1JDF7_9BACL</name>
<reference evidence="1 2" key="1">
    <citation type="submission" date="2021-01" db="EMBL/GenBank/DDBJ databases">
        <title>Tumebacillus sp. strain ITR2 16S ribosomal RNA gene Genome sequencing and assembly.</title>
        <authorList>
            <person name="Kang M."/>
        </authorList>
    </citation>
    <scope>NUCLEOTIDE SEQUENCE [LARGE SCALE GENOMIC DNA]</scope>
    <source>
        <strain evidence="1 2">ITR2</strain>
    </source>
</reference>
<gene>
    <name evidence="1" type="ORF">JJB07_17115</name>
</gene>
<keyword evidence="2" id="KW-1185">Reference proteome</keyword>
<comment type="caution">
    <text evidence="1">The sequence shown here is derived from an EMBL/GenBank/DDBJ whole genome shotgun (WGS) entry which is preliminary data.</text>
</comment>